<dbReference type="AlphaFoldDB" id="A0A8J6Z5I1"/>
<dbReference type="NCBIfam" id="NF001268">
    <property type="entry name" value="PRK00228.1-4"/>
    <property type="match status" value="1"/>
</dbReference>
<sequence length="190" mass="20057">MDDTEDFDLSGKILIAMPGMGDPRFEKTVIFLCAHSSDGAMGLIFNRPALDVSFSDLLERLEITPVAGAAAPAIYVGGPVEHARGFVLHSADYSSDNTTLQVDDRFGMTATVDVLEDIARGFGPNSALLALGYSGWGPGQLEDEIAENGWLVCDADDALVFGTDHAAKWQAALARLGVDPLTLSADAGRA</sequence>
<reference evidence="3" key="1">
    <citation type="submission" date="2020-09" db="EMBL/GenBank/DDBJ databases">
        <title>A novel bacterium of genus Mangrovicoccus, isolated from South China Sea.</title>
        <authorList>
            <person name="Huang H."/>
            <person name="Mo K."/>
            <person name="Hu Y."/>
        </authorList>
    </citation>
    <scope>NUCLEOTIDE SEQUENCE</scope>
    <source>
        <strain evidence="3">HB182678</strain>
    </source>
</reference>
<dbReference type="GO" id="GO:0005829">
    <property type="term" value="C:cytosol"/>
    <property type="evidence" value="ECO:0007669"/>
    <property type="project" value="TreeGrafter"/>
</dbReference>
<dbReference type="EMBL" id="JACVXA010000015">
    <property type="protein sequence ID" value="MBE3638079.1"/>
    <property type="molecule type" value="Genomic_DNA"/>
</dbReference>
<dbReference type="RefSeq" id="WP_193181402.1">
    <property type="nucleotide sequence ID" value="NZ_JACVXA010000015.1"/>
</dbReference>
<comment type="similarity">
    <text evidence="1 2">Belongs to the UPF0301 (AlgH) family.</text>
</comment>
<evidence type="ECO:0000256" key="1">
    <source>
        <dbReference type="ARBA" id="ARBA00009600"/>
    </source>
</evidence>
<organism evidence="3 4">
    <name type="scientific">Mangrovicoccus algicola</name>
    <dbReference type="NCBI Taxonomy" id="2771008"/>
    <lineage>
        <taxon>Bacteria</taxon>
        <taxon>Pseudomonadati</taxon>
        <taxon>Pseudomonadota</taxon>
        <taxon>Alphaproteobacteria</taxon>
        <taxon>Rhodobacterales</taxon>
        <taxon>Paracoccaceae</taxon>
        <taxon>Mangrovicoccus</taxon>
    </lineage>
</organism>
<dbReference type="HAMAP" id="MF_00758">
    <property type="entry name" value="UPF0301"/>
    <property type="match status" value="1"/>
</dbReference>
<keyword evidence="4" id="KW-1185">Reference proteome</keyword>
<dbReference type="SUPFAM" id="SSF143456">
    <property type="entry name" value="VC0467-like"/>
    <property type="match status" value="1"/>
</dbReference>
<name>A0A8J6Z5I1_9RHOB</name>
<dbReference type="PANTHER" id="PTHR30327">
    <property type="entry name" value="UNCHARACTERIZED PROTEIN YQGE"/>
    <property type="match status" value="1"/>
</dbReference>
<accession>A0A8J6Z5I1</accession>
<dbReference type="Gene3D" id="3.40.1740.10">
    <property type="entry name" value="VC0467-like"/>
    <property type="match status" value="1"/>
</dbReference>
<gene>
    <name evidence="3" type="ORF">ICN82_07665</name>
</gene>
<evidence type="ECO:0000313" key="4">
    <source>
        <dbReference type="Proteomes" id="UP000609121"/>
    </source>
</evidence>
<dbReference type="InterPro" id="IPR003774">
    <property type="entry name" value="AlgH-like"/>
</dbReference>
<evidence type="ECO:0000313" key="3">
    <source>
        <dbReference type="EMBL" id="MBE3638079.1"/>
    </source>
</evidence>
<dbReference type="PANTHER" id="PTHR30327:SF1">
    <property type="entry name" value="UPF0301 PROTEIN YQGE"/>
    <property type="match status" value="1"/>
</dbReference>
<protein>
    <recommendedName>
        <fullName evidence="2">UPF0301 protein ICN82_07665</fullName>
    </recommendedName>
</protein>
<proteinExistence type="inferred from homology"/>
<dbReference type="Proteomes" id="UP000609121">
    <property type="component" value="Unassembled WGS sequence"/>
</dbReference>
<comment type="caution">
    <text evidence="3">The sequence shown here is derived from an EMBL/GenBank/DDBJ whole genome shotgun (WGS) entry which is preliminary data.</text>
</comment>
<dbReference type="Pfam" id="PF02622">
    <property type="entry name" value="DUF179"/>
    <property type="match status" value="1"/>
</dbReference>
<evidence type="ECO:0000256" key="2">
    <source>
        <dbReference type="HAMAP-Rule" id="MF_00758"/>
    </source>
</evidence>